<keyword evidence="3" id="KW-0731">Sigma factor</keyword>
<dbReference type="RefSeq" id="WP_145288286.1">
    <property type="nucleotide sequence ID" value="NZ_CP036291.1"/>
</dbReference>
<dbReference type="PANTHER" id="PTHR43133:SF51">
    <property type="entry name" value="RNA POLYMERASE SIGMA FACTOR"/>
    <property type="match status" value="1"/>
</dbReference>
<keyword evidence="7" id="KW-1185">Reference proteome</keyword>
<dbReference type="InterPro" id="IPR013324">
    <property type="entry name" value="RNA_pol_sigma_r3/r4-like"/>
</dbReference>
<comment type="similarity">
    <text evidence="1">Belongs to the sigma-70 factor family. ECF subfamily.</text>
</comment>
<dbReference type="Pfam" id="PF04542">
    <property type="entry name" value="Sigma70_r2"/>
    <property type="match status" value="1"/>
</dbReference>
<dbReference type="GO" id="GO:0016987">
    <property type="term" value="F:sigma factor activity"/>
    <property type="evidence" value="ECO:0007669"/>
    <property type="project" value="UniProtKB-KW"/>
</dbReference>
<dbReference type="InterPro" id="IPR039425">
    <property type="entry name" value="RNA_pol_sigma-70-like"/>
</dbReference>
<organism evidence="6 7">
    <name type="scientific">Pirellulimonas nuda</name>
    <dbReference type="NCBI Taxonomy" id="2528009"/>
    <lineage>
        <taxon>Bacteria</taxon>
        <taxon>Pseudomonadati</taxon>
        <taxon>Planctomycetota</taxon>
        <taxon>Planctomycetia</taxon>
        <taxon>Pirellulales</taxon>
        <taxon>Lacipirellulaceae</taxon>
        <taxon>Pirellulimonas</taxon>
    </lineage>
</organism>
<dbReference type="KEGG" id="pnd:Pla175_36300"/>
<dbReference type="InterPro" id="IPR007627">
    <property type="entry name" value="RNA_pol_sigma70_r2"/>
</dbReference>
<evidence type="ECO:0000256" key="2">
    <source>
        <dbReference type="ARBA" id="ARBA00023015"/>
    </source>
</evidence>
<dbReference type="InterPro" id="IPR013325">
    <property type="entry name" value="RNA_pol_sigma_r2"/>
</dbReference>
<evidence type="ECO:0000256" key="3">
    <source>
        <dbReference type="ARBA" id="ARBA00023082"/>
    </source>
</evidence>
<evidence type="ECO:0000256" key="4">
    <source>
        <dbReference type="ARBA" id="ARBA00023163"/>
    </source>
</evidence>
<reference evidence="6 7" key="1">
    <citation type="submission" date="2019-02" db="EMBL/GenBank/DDBJ databases">
        <title>Deep-cultivation of Planctomycetes and their phenomic and genomic characterization uncovers novel biology.</title>
        <authorList>
            <person name="Wiegand S."/>
            <person name="Jogler M."/>
            <person name="Boedeker C."/>
            <person name="Pinto D."/>
            <person name="Vollmers J."/>
            <person name="Rivas-Marin E."/>
            <person name="Kohn T."/>
            <person name="Peeters S.H."/>
            <person name="Heuer A."/>
            <person name="Rast P."/>
            <person name="Oberbeckmann S."/>
            <person name="Bunk B."/>
            <person name="Jeske O."/>
            <person name="Meyerdierks A."/>
            <person name="Storesund J.E."/>
            <person name="Kallscheuer N."/>
            <person name="Luecker S."/>
            <person name="Lage O.M."/>
            <person name="Pohl T."/>
            <person name="Merkel B.J."/>
            <person name="Hornburger P."/>
            <person name="Mueller R.-W."/>
            <person name="Bruemmer F."/>
            <person name="Labrenz M."/>
            <person name="Spormann A.M."/>
            <person name="Op den Camp H."/>
            <person name="Overmann J."/>
            <person name="Amann R."/>
            <person name="Jetten M.S.M."/>
            <person name="Mascher T."/>
            <person name="Medema M.H."/>
            <person name="Devos D.P."/>
            <person name="Kaster A.-K."/>
            <person name="Ovreas L."/>
            <person name="Rohde M."/>
            <person name="Galperin M.Y."/>
            <person name="Jogler C."/>
        </authorList>
    </citation>
    <scope>NUCLEOTIDE SEQUENCE [LARGE SCALE GENOMIC DNA]</scope>
    <source>
        <strain evidence="6 7">Pla175</strain>
    </source>
</reference>
<dbReference type="AlphaFoldDB" id="A0A518DFJ6"/>
<evidence type="ECO:0000313" key="7">
    <source>
        <dbReference type="Proteomes" id="UP000317429"/>
    </source>
</evidence>
<name>A0A518DFJ6_9BACT</name>
<dbReference type="NCBIfam" id="TIGR02937">
    <property type="entry name" value="sigma70-ECF"/>
    <property type="match status" value="1"/>
</dbReference>
<dbReference type="Gene3D" id="1.10.10.10">
    <property type="entry name" value="Winged helix-like DNA-binding domain superfamily/Winged helix DNA-binding domain"/>
    <property type="match status" value="1"/>
</dbReference>
<dbReference type="GO" id="GO:0006352">
    <property type="term" value="P:DNA-templated transcription initiation"/>
    <property type="evidence" value="ECO:0007669"/>
    <property type="project" value="InterPro"/>
</dbReference>
<dbReference type="NCBIfam" id="TIGR02989">
    <property type="entry name" value="Sig-70_gvs1"/>
    <property type="match status" value="1"/>
</dbReference>
<dbReference type="InterPro" id="IPR014284">
    <property type="entry name" value="RNA_pol_sigma-70_dom"/>
</dbReference>
<feature type="domain" description="RNA polymerase sigma-70 region 2" evidence="5">
    <location>
        <begin position="12"/>
        <end position="78"/>
    </location>
</feature>
<sequence length="172" mass="19814">MDNQREAFARAFAKNHSWLYAYLVTLLGNSVDAEEVFQEVCVVLWSEYEVFDPATDFRRWAGVIAHNKVMRFRTLQGRRARQLSDVAVELLATETVDRADLLEDRRVALHGCLDGLPDKDRRLINTCYSQANRSFQTVAEQIGRPVNTVYKALQRVRRSLRECVDRKVSAHG</sequence>
<dbReference type="InterPro" id="IPR014331">
    <property type="entry name" value="RNA_pol_sigma70_ECF_RHOBA"/>
</dbReference>
<evidence type="ECO:0000259" key="5">
    <source>
        <dbReference type="Pfam" id="PF04542"/>
    </source>
</evidence>
<protein>
    <submittedName>
        <fullName evidence="6">RNA polymerase sigma factor</fullName>
    </submittedName>
</protein>
<dbReference type="Proteomes" id="UP000317429">
    <property type="component" value="Chromosome"/>
</dbReference>
<keyword evidence="4" id="KW-0804">Transcription</keyword>
<dbReference type="InterPro" id="IPR036388">
    <property type="entry name" value="WH-like_DNA-bd_sf"/>
</dbReference>
<gene>
    <name evidence="6" type="ORF">Pla175_36300</name>
</gene>
<dbReference type="Gene3D" id="1.10.1740.10">
    <property type="match status" value="1"/>
</dbReference>
<dbReference type="SUPFAM" id="SSF88946">
    <property type="entry name" value="Sigma2 domain of RNA polymerase sigma factors"/>
    <property type="match status" value="1"/>
</dbReference>
<keyword evidence="2" id="KW-0805">Transcription regulation</keyword>
<accession>A0A518DFJ6</accession>
<evidence type="ECO:0000256" key="1">
    <source>
        <dbReference type="ARBA" id="ARBA00010641"/>
    </source>
</evidence>
<dbReference type="SUPFAM" id="SSF88659">
    <property type="entry name" value="Sigma3 and sigma4 domains of RNA polymerase sigma factors"/>
    <property type="match status" value="1"/>
</dbReference>
<proteinExistence type="inferred from homology"/>
<dbReference type="OrthoDB" id="6383365at2"/>
<evidence type="ECO:0000313" key="6">
    <source>
        <dbReference type="EMBL" id="QDU90228.1"/>
    </source>
</evidence>
<dbReference type="PANTHER" id="PTHR43133">
    <property type="entry name" value="RNA POLYMERASE ECF-TYPE SIGMA FACTO"/>
    <property type="match status" value="1"/>
</dbReference>
<dbReference type="EMBL" id="CP036291">
    <property type="protein sequence ID" value="QDU90228.1"/>
    <property type="molecule type" value="Genomic_DNA"/>
</dbReference>